<dbReference type="PANTHER" id="PTHR37326">
    <property type="entry name" value="BLL3975 PROTEIN"/>
    <property type="match status" value="1"/>
</dbReference>
<dbReference type="InterPro" id="IPR055438">
    <property type="entry name" value="AstE_AspA_cat"/>
</dbReference>
<proteinExistence type="predicted"/>
<keyword evidence="4" id="KW-0862">Zinc</keyword>
<dbReference type="Gene3D" id="3.40.630.10">
    <property type="entry name" value="Zn peptidases"/>
    <property type="match status" value="1"/>
</dbReference>
<dbReference type="Proteomes" id="UP000037688">
    <property type="component" value="Unassembled WGS sequence"/>
</dbReference>
<name>A0A0N0C3Z0_9BACL</name>
<dbReference type="SUPFAM" id="SSF53187">
    <property type="entry name" value="Zn-dependent exopeptidases"/>
    <property type="match status" value="1"/>
</dbReference>
<evidence type="ECO:0000313" key="7">
    <source>
        <dbReference type="Proteomes" id="UP000037688"/>
    </source>
</evidence>
<dbReference type="InterPro" id="IPR053138">
    <property type="entry name" value="N-alpha-Ac-DABA_deacetylase"/>
</dbReference>
<comment type="cofactor">
    <cofactor evidence="1">
        <name>Zn(2+)</name>
        <dbReference type="ChEBI" id="CHEBI:29105"/>
    </cofactor>
</comment>
<dbReference type="PANTHER" id="PTHR37326:SF1">
    <property type="entry name" value="BLL3975 PROTEIN"/>
    <property type="match status" value="1"/>
</dbReference>
<evidence type="ECO:0000313" key="6">
    <source>
        <dbReference type="EMBL" id="KOY15044.1"/>
    </source>
</evidence>
<dbReference type="Pfam" id="PF24827">
    <property type="entry name" value="AstE_AspA_cat"/>
    <property type="match status" value="1"/>
</dbReference>
<keyword evidence="7" id="KW-1185">Reference proteome</keyword>
<keyword evidence="2" id="KW-0479">Metal-binding</keyword>
<feature type="domain" description="Succinylglutamate desuccinylase/Aspartoacylase catalytic" evidence="5">
    <location>
        <begin position="27"/>
        <end position="127"/>
    </location>
</feature>
<reference evidence="6 7" key="1">
    <citation type="submission" date="2015-08" db="EMBL/GenBank/DDBJ databases">
        <title>Draft genome sequence of cellulolytic and xylanolytic Paenibacillus sp. A59, isolated from a decaying forest soil from Patagonia, Argentina.</title>
        <authorList>
            <person name="Ghio S."/>
            <person name="Caceres A.M."/>
            <person name="Talia P."/>
            <person name="Grasso D."/>
            <person name="Campos E."/>
        </authorList>
    </citation>
    <scope>NUCLEOTIDE SEQUENCE [LARGE SCALE GENOMIC DNA]</scope>
    <source>
        <strain evidence="6 7">A59</strain>
    </source>
</reference>
<evidence type="ECO:0000256" key="2">
    <source>
        <dbReference type="ARBA" id="ARBA00022723"/>
    </source>
</evidence>
<comment type="caution">
    <text evidence="6">The sequence shown here is derived from an EMBL/GenBank/DDBJ whole genome shotgun (WGS) entry which is preliminary data.</text>
</comment>
<dbReference type="RefSeq" id="WP_053782017.1">
    <property type="nucleotide sequence ID" value="NZ_LITU01000065.1"/>
</dbReference>
<dbReference type="PATRIC" id="fig|1705561.3.peg.3581"/>
<gene>
    <name evidence="6" type="ORF">AMS66_17430</name>
</gene>
<evidence type="ECO:0000256" key="1">
    <source>
        <dbReference type="ARBA" id="ARBA00001947"/>
    </source>
</evidence>
<evidence type="ECO:0000256" key="4">
    <source>
        <dbReference type="ARBA" id="ARBA00022833"/>
    </source>
</evidence>
<accession>A0A0N0C3Z0</accession>
<dbReference type="GO" id="GO:0046872">
    <property type="term" value="F:metal ion binding"/>
    <property type="evidence" value="ECO:0007669"/>
    <property type="project" value="UniProtKB-KW"/>
</dbReference>
<evidence type="ECO:0000256" key="3">
    <source>
        <dbReference type="ARBA" id="ARBA00022801"/>
    </source>
</evidence>
<dbReference type="EMBL" id="LITU01000065">
    <property type="protein sequence ID" value="KOY15044.1"/>
    <property type="molecule type" value="Genomic_DNA"/>
</dbReference>
<sequence>MLTEKRKLAKGTPYETWLHLFHGKLSGPNVMIVAGIHGKEVGSIRAAQELVKQLRNQELTIRRGTLIVVPIANQPAFKKRVRGNPDLNRTFPRGSDRRATHEMSRALFKIMQNYNPDWYLDLHEANGLSSKSKNVLGQTLITNPGNAAVPTVQKIIKQINATSIRPSHHFHIRLHKLKGSSRTAASEHIHARSVTVETCWSLKMNTRIEYQTQVVRHFLREAGLLQK</sequence>
<keyword evidence="3" id="KW-0378">Hydrolase</keyword>
<dbReference type="OrthoDB" id="2647974at2"/>
<dbReference type="GO" id="GO:0016788">
    <property type="term" value="F:hydrolase activity, acting on ester bonds"/>
    <property type="evidence" value="ECO:0007669"/>
    <property type="project" value="InterPro"/>
</dbReference>
<protein>
    <submittedName>
        <fullName evidence="6">Deacylase</fullName>
    </submittedName>
</protein>
<evidence type="ECO:0000259" key="5">
    <source>
        <dbReference type="Pfam" id="PF24827"/>
    </source>
</evidence>
<organism evidence="6 7">
    <name type="scientific">Paenibacillus xylanivorans</name>
    <dbReference type="NCBI Taxonomy" id="1705561"/>
    <lineage>
        <taxon>Bacteria</taxon>
        <taxon>Bacillati</taxon>
        <taxon>Bacillota</taxon>
        <taxon>Bacilli</taxon>
        <taxon>Bacillales</taxon>
        <taxon>Paenibacillaceae</taxon>
        <taxon>Paenibacillus</taxon>
    </lineage>
</organism>
<dbReference type="AlphaFoldDB" id="A0A0N0C3Z0"/>